<evidence type="ECO:0000256" key="8">
    <source>
        <dbReference type="ARBA" id="ARBA00023186"/>
    </source>
</evidence>
<proteinExistence type="inferred from homology"/>
<feature type="transmembrane region" description="Helical" evidence="10">
    <location>
        <begin position="123"/>
        <end position="141"/>
    </location>
</feature>
<evidence type="ECO:0000256" key="3">
    <source>
        <dbReference type="ARBA" id="ARBA00022475"/>
    </source>
</evidence>
<dbReference type="AlphaFoldDB" id="A0A1G2QKG9"/>
<comment type="similarity">
    <text evidence="9">Belongs to the OXA1/ALB3/YidC family.</text>
</comment>
<keyword evidence="5" id="KW-0653">Protein transport</keyword>
<keyword evidence="8" id="KW-0143">Chaperone</keyword>
<keyword evidence="2" id="KW-0813">Transport</keyword>
<dbReference type="Proteomes" id="UP000177140">
    <property type="component" value="Unassembled WGS sequence"/>
</dbReference>
<evidence type="ECO:0000256" key="1">
    <source>
        <dbReference type="ARBA" id="ARBA00004651"/>
    </source>
</evidence>
<keyword evidence="6 10" id="KW-1133">Transmembrane helix</keyword>
<dbReference type="InterPro" id="IPR001708">
    <property type="entry name" value="YidC/ALB3/OXA1/COX18"/>
</dbReference>
<feature type="transmembrane region" description="Helical" evidence="10">
    <location>
        <begin position="89"/>
        <end position="111"/>
    </location>
</feature>
<evidence type="ECO:0000256" key="6">
    <source>
        <dbReference type="ARBA" id="ARBA00022989"/>
    </source>
</evidence>
<dbReference type="CDD" id="cd20070">
    <property type="entry name" value="5TM_YidC_Alb3"/>
    <property type="match status" value="1"/>
</dbReference>
<evidence type="ECO:0000313" key="13">
    <source>
        <dbReference type="Proteomes" id="UP000177140"/>
    </source>
</evidence>
<feature type="domain" description="Membrane insertase YidC/Oxa/ALB C-terminal" evidence="11">
    <location>
        <begin position="27"/>
        <end position="232"/>
    </location>
</feature>
<dbReference type="InterPro" id="IPR028055">
    <property type="entry name" value="YidC/Oxa/ALB_C"/>
</dbReference>
<feature type="transmembrane region" description="Helical" evidence="10">
    <location>
        <begin position="195"/>
        <end position="219"/>
    </location>
</feature>
<keyword evidence="3" id="KW-1003">Cell membrane</keyword>
<evidence type="ECO:0000256" key="4">
    <source>
        <dbReference type="ARBA" id="ARBA00022692"/>
    </source>
</evidence>
<gene>
    <name evidence="12" type="ORF">A2556_01710</name>
</gene>
<dbReference type="GO" id="GO:0015031">
    <property type="term" value="P:protein transport"/>
    <property type="evidence" value="ECO:0007669"/>
    <property type="project" value="UniProtKB-KW"/>
</dbReference>
<dbReference type="Pfam" id="PF02096">
    <property type="entry name" value="60KD_IMP"/>
    <property type="match status" value="1"/>
</dbReference>
<dbReference type="GO" id="GO:0005886">
    <property type="term" value="C:plasma membrane"/>
    <property type="evidence" value="ECO:0007669"/>
    <property type="project" value="UniProtKB-SubCell"/>
</dbReference>
<evidence type="ECO:0000313" key="12">
    <source>
        <dbReference type="EMBL" id="OHA60492.1"/>
    </source>
</evidence>
<dbReference type="NCBIfam" id="TIGR03592">
    <property type="entry name" value="yidC_oxa1_cterm"/>
    <property type="match status" value="1"/>
</dbReference>
<name>A0A1G2QKG9_9BACT</name>
<keyword evidence="7 10" id="KW-0472">Membrane</keyword>
<reference evidence="12 13" key="1">
    <citation type="journal article" date="2016" name="Nat. Commun.">
        <title>Thousands of microbial genomes shed light on interconnected biogeochemical processes in an aquifer system.</title>
        <authorList>
            <person name="Anantharaman K."/>
            <person name="Brown C.T."/>
            <person name="Hug L.A."/>
            <person name="Sharon I."/>
            <person name="Castelle C.J."/>
            <person name="Probst A.J."/>
            <person name="Thomas B.C."/>
            <person name="Singh A."/>
            <person name="Wilkins M.J."/>
            <person name="Karaoz U."/>
            <person name="Brodie E.L."/>
            <person name="Williams K.H."/>
            <person name="Hubbard S.S."/>
            <person name="Banfield J.F."/>
        </authorList>
    </citation>
    <scope>NUCLEOTIDE SEQUENCE [LARGE SCALE GENOMIC DNA]</scope>
</reference>
<sequence>MLKTIFFNPIYNVYVVLVNIIPGHDLGLAIILLTVLFKLAIYPLYRQAILTSLRLKEINPQLEELKKRYKDDKTLQAKKMMELYKSNNINPLSGFWVIIVQIPIFLTLFYVFRGDITAHFSSLYSFVPAPTVFNKLFLGIFDLSANKNYLFAVLTGLTQYYQTKLTLPAPSPAPINGGERSFADDFGRSMNTQMLYVMPVIIVFVSATVPAAVCLYWIASNTMSIVLELVYQNKK</sequence>
<keyword evidence="4 9" id="KW-0812">Transmembrane</keyword>
<evidence type="ECO:0000256" key="5">
    <source>
        <dbReference type="ARBA" id="ARBA00022927"/>
    </source>
</evidence>
<dbReference type="GO" id="GO:0032977">
    <property type="term" value="F:membrane insertase activity"/>
    <property type="evidence" value="ECO:0007669"/>
    <property type="project" value="InterPro"/>
</dbReference>
<accession>A0A1G2QKG9</accession>
<dbReference type="PANTHER" id="PTHR12428:SF65">
    <property type="entry name" value="CYTOCHROME C OXIDASE ASSEMBLY PROTEIN COX18, MITOCHONDRIAL"/>
    <property type="match status" value="1"/>
</dbReference>
<protein>
    <recommendedName>
        <fullName evidence="11">Membrane insertase YidC/Oxa/ALB C-terminal domain-containing protein</fullName>
    </recommendedName>
</protein>
<comment type="caution">
    <text evidence="12">The sequence shown here is derived from an EMBL/GenBank/DDBJ whole genome shotgun (WGS) entry which is preliminary data.</text>
</comment>
<dbReference type="PANTHER" id="PTHR12428">
    <property type="entry name" value="OXA1"/>
    <property type="match status" value="1"/>
</dbReference>
<organism evidence="12 13">
    <name type="scientific">Candidatus Vogelbacteria bacterium RIFOXYD2_FULL_44_9</name>
    <dbReference type="NCBI Taxonomy" id="1802441"/>
    <lineage>
        <taxon>Bacteria</taxon>
        <taxon>Candidatus Vogeliibacteriota</taxon>
    </lineage>
</organism>
<evidence type="ECO:0000256" key="9">
    <source>
        <dbReference type="RuleBase" id="RU003945"/>
    </source>
</evidence>
<dbReference type="InterPro" id="IPR047196">
    <property type="entry name" value="YidC_ALB_C"/>
</dbReference>
<dbReference type="EMBL" id="MHTM01000049">
    <property type="protein sequence ID" value="OHA60492.1"/>
    <property type="molecule type" value="Genomic_DNA"/>
</dbReference>
<comment type="subcellular location">
    <subcellularLocation>
        <location evidence="1">Cell membrane</location>
        <topology evidence="1">Multi-pass membrane protein</topology>
    </subcellularLocation>
    <subcellularLocation>
        <location evidence="9">Membrane</location>
        <topology evidence="9">Multi-pass membrane protein</topology>
    </subcellularLocation>
</comment>
<evidence type="ECO:0000256" key="10">
    <source>
        <dbReference type="SAM" id="Phobius"/>
    </source>
</evidence>
<evidence type="ECO:0000256" key="2">
    <source>
        <dbReference type="ARBA" id="ARBA00022448"/>
    </source>
</evidence>
<evidence type="ECO:0000259" key="11">
    <source>
        <dbReference type="Pfam" id="PF02096"/>
    </source>
</evidence>
<evidence type="ECO:0000256" key="7">
    <source>
        <dbReference type="ARBA" id="ARBA00023136"/>
    </source>
</evidence>
<dbReference type="GO" id="GO:0051205">
    <property type="term" value="P:protein insertion into membrane"/>
    <property type="evidence" value="ECO:0007669"/>
    <property type="project" value="TreeGrafter"/>
</dbReference>